<dbReference type="GeneID" id="100717332"/>
<dbReference type="PRINTS" id="PR01011">
    <property type="entry name" value="GLUTPROXDASE"/>
</dbReference>
<dbReference type="KEGG" id="cpoc:100717332"/>
<dbReference type="InterPro" id="IPR029759">
    <property type="entry name" value="GPX_AS"/>
</dbReference>
<dbReference type="Gene3D" id="3.40.30.10">
    <property type="entry name" value="Glutaredoxin"/>
    <property type="match status" value="1"/>
</dbReference>
<dbReference type="EMBL" id="AAKN02051715">
    <property type="status" value="NOT_ANNOTATED_CDS"/>
    <property type="molecule type" value="Genomic_DNA"/>
</dbReference>
<evidence type="ECO:0000256" key="4">
    <source>
        <dbReference type="ARBA" id="ARBA00022525"/>
    </source>
</evidence>
<name>H0UZ56_CAVPO</name>
<proteinExistence type="inferred from homology"/>
<evidence type="ECO:0000256" key="3">
    <source>
        <dbReference type="ARBA" id="ARBA00006926"/>
    </source>
</evidence>
<dbReference type="GO" id="GO:0006979">
    <property type="term" value="P:response to oxidative stress"/>
    <property type="evidence" value="ECO:0007669"/>
    <property type="project" value="InterPro"/>
</dbReference>
<feature type="active site" evidence="8">
    <location>
        <position position="73"/>
    </location>
</feature>
<dbReference type="AlphaFoldDB" id="H0UZ56"/>
<dbReference type="PROSITE" id="PS00763">
    <property type="entry name" value="GLUTATHIONE_PEROXID_2"/>
    <property type="match status" value="1"/>
</dbReference>
<keyword evidence="12" id="KW-1185">Reference proteome</keyword>
<dbReference type="FunFam" id="3.40.30.10:FF:000112">
    <property type="entry name" value="Glutathione peroxidase"/>
    <property type="match status" value="1"/>
</dbReference>
<dbReference type="GO" id="GO:0005576">
    <property type="term" value="C:extracellular region"/>
    <property type="evidence" value="ECO:0007669"/>
    <property type="project" value="UniProtKB-SubCell"/>
</dbReference>
<reference evidence="12" key="1">
    <citation type="journal article" date="2011" name="Nature">
        <title>A high-resolution map of human evolutionary constraint using 29 mammals.</title>
        <authorList>
            <person name="Lindblad-Toh K."/>
            <person name="Garber M."/>
            <person name="Zuk O."/>
            <person name="Lin M.F."/>
            <person name="Parker B.J."/>
            <person name="Washietl S."/>
            <person name="Kheradpour P."/>
            <person name="Ernst J."/>
            <person name="Jordan G."/>
            <person name="Mauceli E."/>
            <person name="Ward L.D."/>
            <person name="Lowe C.B."/>
            <person name="Holloway A.K."/>
            <person name="Clamp M."/>
            <person name="Gnerre S."/>
            <person name="Alfoldi J."/>
            <person name="Beal K."/>
            <person name="Chang J."/>
            <person name="Clawson H."/>
            <person name="Cuff J."/>
            <person name="Di Palma F."/>
            <person name="Fitzgerald S."/>
            <person name="Flicek P."/>
            <person name="Guttman M."/>
            <person name="Hubisz M.J."/>
            <person name="Jaffe D.B."/>
            <person name="Jungreis I."/>
            <person name="Kent W.J."/>
            <person name="Kostka D."/>
            <person name="Lara M."/>
            <person name="Martins A.L."/>
            <person name="Massingham T."/>
            <person name="Moltke I."/>
            <person name="Raney B.J."/>
            <person name="Rasmussen M.D."/>
            <person name="Robinson J."/>
            <person name="Stark A."/>
            <person name="Vilella A.J."/>
            <person name="Wen J."/>
            <person name="Xie X."/>
            <person name="Zody M.C."/>
            <person name="Baldwin J."/>
            <person name="Bloom T."/>
            <person name="Chin C.W."/>
            <person name="Heiman D."/>
            <person name="Nicol R."/>
            <person name="Nusbaum C."/>
            <person name="Young S."/>
            <person name="Wilkinson J."/>
            <person name="Worley K.C."/>
            <person name="Kovar C.L."/>
            <person name="Muzny D.M."/>
            <person name="Gibbs R.A."/>
            <person name="Cree A."/>
            <person name="Dihn H.H."/>
            <person name="Fowler G."/>
            <person name="Jhangiani S."/>
            <person name="Joshi V."/>
            <person name="Lee S."/>
            <person name="Lewis L.R."/>
            <person name="Nazareth L.V."/>
            <person name="Okwuonu G."/>
            <person name="Santibanez J."/>
            <person name="Warren W.C."/>
            <person name="Mardis E.R."/>
            <person name="Weinstock G.M."/>
            <person name="Wilson R.K."/>
            <person name="Delehaunty K."/>
            <person name="Dooling D."/>
            <person name="Fronik C."/>
            <person name="Fulton L."/>
            <person name="Fulton B."/>
            <person name="Graves T."/>
            <person name="Minx P."/>
            <person name="Sodergren E."/>
            <person name="Birney E."/>
            <person name="Margulies E.H."/>
            <person name="Herrero J."/>
            <person name="Green E.D."/>
            <person name="Haussler D."/>
            <person name="Siepel A."/>
            <person name="Goldman N."/>
            <person name="Pollard K.S."/>
            <person name="Pedersen J.S."/>
            <person name="Lander E.S."/>
            <person name="Kellis M."/>
        </authorList>
    </citation>
    <scope>NUCLEOTIDE SEQUENCE [LARGE SCALE GENOMIC DNA]</scope>
    <source>
        <strain evidence="12">2N</strain>
    </source>
</reference>
<evidence type="ECO:0000256" key="1">
    <source>
        <dbReference type="ARBA" id="ARBA00000217"/>
    </source>
</evidence>
<keyword evidence="7 9" id="KW-0560">Oxidoreductase</keyword>
<dbReference type="PROSITE" id="PS51355">
    <property type="entry name" value="GLUTATHIONE_PEROXID_3"/>
    <property type="match status" value="1"/>
</dbReference>
<dbReference type="PANTHER" id="PTHR11592">
    <property type="entry name" value="GLUTATHIONE PEROXIDASE"/>
    <property type="match status" value="1"/>
</dbReference>
<dbReference type="FunCoup" id="H0UZ56">
    <property type="interactions" value="67"/>
</dbReference>
<dbReference type="Bgee" id="ENSCPOG00000002701">
    <property type="expression patterns" value="Expressed in testis and 2 other cell types or tissues"/>
</dbReference>
<accession>H0UZ56</accession>
<dbReference type="Ensembl" id="ENSCPOT00000002735.3">
    <property type="protein sequence ID" value="ENSCPOP00000002452.3"/>
    <property type="gene ID" value="ENSCPOG00000002701.4"/>
</dbReference>
<evidence type="ECO:0000256" key="5">
    <source>
        <dbReference type="ARBA" id="ARBA00022559"/>
    </source>
</evidence>
<dbReference type="GeneTree" id="ENSGT00940000163329"/>
<evidence type="ECO:0000256" key="10">
    <source>
        <dbReference type="SAM" id="SignalP"/>
    </source>
</evidence>
<reference evidence="11" key="3">
    <citation type="submission" date="2025-09" db="UniProtKB">
        <authorList>
            <consortium name="Ensembl"/>
        </authorList>
    </citation>
    <scope>IDENTIFICATION</scope>
    <source>
        <strain evidence="11">2N</strain>
    </source>
</reference>
<evidence type="ECO:0000256" key="6">
    <source>
        <dbReference type="ARBA" id="ARBA00022729"/>
    </source>
</evidence>
<dbReference type="InterPro" id="IPR000889">
    <property type="entry name" value="Glutathione_peroxidase"/>
</dbReference>
<reference evidence="11" key="2">
    <citation type="submission" date="2025-08" db="UniProtKB">
        <authorList>
            <consortium name="Ensembl"/>
        </authorList>
    </citation>
    <scope>IDENTIFICATION</scope>
    <source>
        <strain evidence="11">2N</strain>
    </source>
</reference>
<dbReference type="InterPro" id="IPR036249">
    <property type="entry name" value="Thioredoxin-like_sf"/>
</dbReference>
<keyword evidence="4" id="KW-0964">Secreted</keyword>
<dbReference type="HOGENOM" id="CLU_029507_2_1_1"/>
<dbReference type="InterPro" id="IPR029760">
    <property type="entry name" value="GPX_CS"/>
</dbReference>
<dbReference type="STRING" id="10141.ENSCPOP00000002452"/>
<evidence type="ECO:0000313" key="12">
    <source>
        <dbReference type="Proteomes" id="UP000005447"/>
    </source>
</evidence>
<dbReference type="CDD" id="cd00340">
    <property type="entry name" value="GSH_Peroxidase"/>
    <property type="match status" value="1"/>
</dbReference>
<dbReference type="VEuPathDB" id="HostDB:ENSCPOG00000002701"/>
<dbReference type="Pfam" id="PF00255">
    <property type="entry name" value="GSHPx"/>
    <property type="match status" value="1"/>
</dbReference>
<feature type="chain" id="PRO_5011516966" description="Glutathione peroxidase" evidence="10">
    <location>
        <begin position="22"/>
        <end position="224"/>
    </location>
</feature>
<dbReference type="SUPFAM" id="SSF52833">
    <property type="entry name" value="Thioredoxin-like"/>
    <property type="match status" value="1"/>
</dbReference>
<evidence type="ECO:0000313" key="11">
    <source>
        <dbReference type="Ensembl" id="ENSCPOP00000002452.3"/>
    </source>
</evidence>
<dbReference type="RefSeq" id="XP_063115822.1">
    <property type="nucleotide sequence ID" value="XM_063259752.1"/>
</dbReference>
<dbReference type="GO" id="GO:0004602">
    <property type="term" value="F:glutathione peroxidase activity"/>
    <property type="evidence" value="ECO:0007669"/>
    <property type="project" value="UniProtKB-EC"/>
</dbReference>
<dbReference type="eggNOG" id="KOG1651">
    <property type="taxonomic scope" value="Eukaryota"/>
</dbReference>
<dbReference type="PROSITE" id="PS00460">
    <property type="entry name" value="GLUTATHIONE_PEROXID_1"/>
    <property type="match status" value="1"/>
</dbReference>
<evidence type="ECO:0000256" key="8">
    <source>
        <dbReference type="PIRSR" id="PIRSR000303-1"/>
    </source>
</evidence>
<keyword evidence="6 10" id="KW-0732">Signal</keyword>
<comment type="subcellular location">
    <subcellularLocation>
        <location evidence="2">Secreted</location>
    </subcellularLocation>
</comment>
<sequence length="224" mass="25163">MPLRLPASCLLLLLLAGLVQPDPRPKAMKMDCFKDVDDTIFNYEAVTLGRKELVHFSQFAGKLILVVNVATYCGLTSQYPELNALQEELKPFGLVVLGFPCNQFGKQEPGDNSEILPGLKHVRPGGGFVPNFQLFEKGDVNGENEQKIFTFLKRSCPHPSELVGSLRRVSWDPIRVHDIRWNFEKFLVGPDGVPVARWFHQAPVSAVREDILAYLKRPPRARGV</sequence>
<dbReference type="PANTHER" id="PTHR11592:SF127">
    <property type="entry name" value="EPIDIDYMAL SECRETORY GLUTATHIONE PEROXIDASE"/>
    <property type="match status" value="1"/>
</dbReference>
<dbReference type="Proteomes" id="UP000005447">
    <property type="component" value="Unassembled WGS sequence"/>
</dbReference>
<protein>
    <recommendedName>
        <fullName evidence="9">Glutathione peroxidase</fullName>
    </recommendedName>
</protein>
<organism evidence="11 12">
    <name type="scientific">Cavia porcellus</name>
    <name type="common">Guinea pig</name>
    <dbReference type="NCBI Taxonomy" id="10141"/>
    <lineage>
        <taxon>Eukaryota</taxon>
        <taxon>Metazoa</taxon>
        <taxon>Chordata</taxon>
        <taxon>Craniata</taxon>
        <taxon>Vertebrata</taxon>
        <taxon>Euteleostomi</taxon>
        <taxon>Mammalia</taxon>
        <taxon>Eutheria</taxon>
        <taxon>Euarchontoglires</taxon>
        <taxon>Glires</taxon>
        <taxon>Rodentia</taxon>
        <taxon>Hystricomorpha</taxon>
        <taxon>Caviidae</taxon>
        <taxon>Cavia</taxon>
    </lineage>
</organism>
<dbReference type="OMA" id="SKHTFWE"/>
<gene>
    <name evidence="11" type="primary">LOC100717332</name>
</gene>
<feature type="signal peptide" evidence="10">
    <location>
        <begin position="1"/>
        <end position="21"/>
    </location>
</feature>
<comment type="similarity">
    <text evidence="3 9">Belongs to the glutathione peroxidase family.</text>
</comment>
<evidence type="ECO:0000256" key="2">
    <source>
        <dbReference type="ARBA" id="ARBA00004613"/>
    </source>
</evidence>
<evidence type="ECO:0000256" key="7">
    <source>
        <dbReference type="ARBA" id="ARBA00023002"/>
    </source>
</evidence>
<comment type="catalytic activity">
    <reaction evidence="1">
        <text>2 glutathione + H2O2 = glutathione disulfide + 2 H2O</text>
        <dbReference type="Rhea" id="RHEA:16833"/>
        <dbReference type="ChEBI" id="CHEBI:15377"/>
        <dbReference type="ChEBI" id="CHEBI:16240"/>
        <dbReference type="ChEBI" id="CHEBI:57925"/>
        <dbReference type="ChEBI" id="CHEBI:58297"/>
        <dbReference type="EC" id="1.11.1.9"/>
    </reaction>
</comment>
<dbReference type="OrthoDB" id="446890at2759"/>
<evidence type="ECO:0000256" key="9">
    <source>
        <dbReference type="RuleBase" id="RU000499"/>
    </source>
</evidence>
<dbReference type="PIRSF" id="PIRSF000303">
    <property type="entry name" value="Glutathion_perox"/>
    <property type="match status" value="1"/>
</dbReference>
<dbReference type="InParanoid" id="H0UZ56"/>
<keyword evidence="5 9" id="KW-0575">Peroxidase</keyword>